<dbReference type="AlphaFoldDB" id="A0A6H5H6C0"/>
<organism evidence="1 2">
    <name type="scientific">Nesidiocoris tenuis</name>
    <dbReference type="NCBI Taxonomy" id="355587"/>
    <lineage>
        <taxon>Eukaryota</taxon>
        <taxon>Metazoa</taxon>
        <taxon>Ecdysozoa</taxon>
        <taxon>Arthropoda</taxon>
        <taxon>Hexapoda</taxon>
        <taxon>Insecta</taxon>
        <taxon>Pterygota</taxon>
        <taxon>Neoptera</taxon>
        <taxon>Paraneoptera</taxon>
        <taxon>Hemiptera</taxon>
        <taxon>Heteroptera</taxon>
        <taxon>Panheteroptera</taxon>
        <taxon>Cimicomorpha</taxon>
        <taxon>Miridae</taxon>
        <taxon>Dicyphina</taxon>
        <taxon>Nesidiocoris</taxon>
    </lineage>
</organism>
<accession>A0A6H5H6C0</accession>
<dbReference type="EMBL" id="CADCXU010024273">
    <property type="protein sequence ID" value="CAB0011797.1"/>
    <property type="molecule type" value="Genomic_DNA"/>
</dbReference>
<evidence type="ECO:0000313" key="2">
    <source>
        <dbReference type="Proteomes" id="UP000479000"/>
    </source>
</evidence>
<keyword evidence="2" id="KW-1185">Reference proteome</keyword>
<feature type="non-terminal residue" evidence="1">
    <location>
        <position position="1"/>
    </location>
</feature>
<name>A0A6H5H6C0_9HEMI</name>
<protein>
    <submittedName>
        <fullName evidence="1">Uncharacterized protein</fullName>
    </submittedName>
</protein>
<reference evidence="1 2" key="1">
    <citation type="submission" date="2020-02" db="EMBL/GenBank/DDBJ databases">
        <authorList>
            <person name="Ferguson B K."/>
        </authorList>
    </citation>
    <scope>NUCLEOTIDE SEQUENCE [LARGE SCALE GENOMIC DNA]</scope>
</reference>
<sequence>YNDSSSDRLKRSFIIQVQRRAGLKPPMYRAAVTFVRVLGRLQQNEWKELSDSMKKPIFSKFILVEHSGSRSKPKKPRHVLSEICDHHCYLPRTT</sequence>
<evidence type="ECO:0000313" key="1">
    <source>
        <dbReference type="EMBL" id="CAB0011797.1"/>
    </source>
</evidence>
<gene>
    <name evidence="1" type="ORF">NTEN_LOCUS16690</name>
</gene>
<dbReference type="Proteomes" id="UP000479000">
    <property type="component" value="Unassembled WGS sequence"/>
</dbReference>
<proteinExistence type="predicted"/>